<evidence type="ECO:0000313" key="3">
    <source>
        <dbReference type="Proteomes" id="UP000244722"/>
    </source>
</evidence>
<keyword evidence="1" id="KW-0812">Transmembrane</keyword>
<name>A0A2T6ZZQ0_TUBBO</name>
<gene>
    <name evidence="2" type="ORF">B9Z19DRAFT_673061</name>
</gene>
<keyword evidence="3" id="KW-1185">Reference proteome</keyword>
<comment type="caution">
    <text evidence="2">The sequence shown here is derived from an EMBL/GenBank/DDBJ whole genome shotgun (WGS) entry which is preliminary data.</text>
</comment>
<proteinExistence type="predicted"/>
<keyword evidence="1" id="KW-1133">Transmembrane helix</keyword>
<accession>A0A2T6ZZQ0</accession>
<keyword evidence="1" id="KW-0472">Membrane</keyword>
<evidence type="ECO:0000256" key="1">
    <source>
        <dbReference type="SAM" id="Phobius"/>
    </source>
</evidence>
<dbReference type="Proteomes" id="UP000244722">
    <property type="component" value="Unassembled WGS sequence"/>
</dbReference>
<protein>
    <submittedName>
        <fullName evidence="2">Uncharacterized protein</fullName>
    </submittedName>
</protein>
<reference evidence="2 3" key="1">
    <citation type="submission" date="2017-04" db="EMBL/GenBank/DDBJ databases">
        <title>Draft genome sequence of Tuber borchii Vittad., a whitish edible truffle.</title>
        <authorList>
            <consortium name="DOE Joint Genome Institute"/>
            <person name="Murat C."/>
            <person name="Kuo A."/>
            <person name="Barry K.W."/>
            <person name="Clum A."/>
            <person name="Dockter R.B."/>
            <person name="Fauchery L."/>
            <person name="Iotti M."/>
            <person name="Kohler A."/>
            <person name="Labutti K."/>
            <person name="Lindquist E.A."/>
            <person name="Lipzen A."/>
            <person name="Ohm R.A."/>
            <person name="Wang M."/>
            <person name="Grigoriev I.V."/>
            <person name="Zambonelli A."/>
            <person name="Martin F.M."/>
        </authorList>
    </citation>
    <scope>NUCLEOTIDE SEQUENCE [LARGE SCALE GENOMIC DNA]</scope>
    <source>
        <strain evidence="2 3">Tbo3840</strain>
    </source>
</reference>
<dbReference type="EMBL" id="NESQ01000053">
    <property type="protein sequence ID" value="PUU80972.1"/>
    <property type="molecule type" value="Genomic_DNA"/>
</dbReference>
<feature type="transmembrane region" description="Helical" evidence="1">
    <location>
        <begin position="176"/>
        <end position="196"/>
    </location>
</feature>
<feature type="transmembrane region" description="Helical" evidence="1">
    <location>
        <begin position="93"/>
        <end position="109"/>
    </location>
</feature>
<evidence type="ECO:0000313" key="2">
    <source>
        <dbReference type="EMBL" id="PUU80972.1"/>
    </source>
</evidence>
<sequence length="207" mass="23314">MNLSTFAITAPSLLEYRAHTVHTTAELTLWYHQATGIIHPIHPPIEIRGEKNTCFEPFITVPVPVLVFLLSIFAPPSALSVSNGECVGVLKVVKLWIMPFFFFLSLEFHKERYGMQRVDGCQGWLVIADGGRVFIGGALAREPFGVIEFKVLGAWCGWVFIGYARSWLTSSSGCSFLFFFFHFFIFSFSLFFFGGWEGGLFVACWSI</sequence>
<feature type="transmembrane region" description="Helical" evidence="1">
    <location>
        <begin position="54"/>
        <end position="73"/>
    </location>
</feature>
<dbReference type="AlphaFoldDB" id="A0A2T6ZZQ0"/>
<organism evidence="2 3">
    <name type="scientific">Tuber borchii</name>
    <name type="common">White truffle</name>
    <dbReference type="NCBI Taxonomy" id="42251"/>
    <lineage>
        <taxon>Eukaryota</taxon>
        <taxon>Fungi</taxon>
        <taxon>Dikarya</taxon>
        <taxon>Ascomycota</taxon>
        <taxon>Pezizomycotina</taxon>
        <taxon>Pezizomycetes</taxon>
        <taxon>Pezizales</taxon>
        <taxon>Tuberaceae</taxon>
        <taxon>Tuber</taxon>
    </lineage>
</organism>